<evidence type="ECO:0008006" key="3">
    <source>
        <dbReference type="Google" id="ProtNLM"/>
    </source>
</evidence>
<gene>
    <name evidence="1" type="ORF">BST86_12585</name>
</gene>
<sequence>MKKILFALALICILACQSDDDARRNPFLIDLSFQTALNTDLPQYSSLNFANNYVVVRGQGIRGIVVYHLGNDQFVAYELSDPNHSPNSCSSMNINGIIATCSCTDDNNTYNIIDGRHQTDPELFPMKPYRVSRVGNNVVVSN</sequence>
<dbReference type="InterPro" id="IPR036922">
    <property type="entry name" value="Rieske_2Fe-2S_sf"/>
</dbReference>
<dbReference type="RefSeq" id="WP_105983572.1">
    <property type="nucleotide sequence ID" value="NZ_MQUC01000003.1"/>
</dbReference>
<proteinExistence type="predicted"/>
<protein>
    <recommendedName>
        <fullName evidence="3">Rieske domain-containing protein</fullName>
    </recommendedName>
</protein>
<dbReference type="GO" id="GO:0051537">
    <property type="term" value="F:2 iron, 2 sulfur cluster binding"/>
    <property type="evidence" value="ECO:0007669"/>
    <property type="project" value="InterPro"/>
</dbReference>
<dbReference type="OrthoDB" id="1201186at2"/>
<accession>A0A2S9WY66</accession>
<organism evidence="1 2">
    <name type="scientific">Nonlabens agnitus</name>
    <dbReference type="NCBI Taxonomy" id="870484"/>
    <lineage>
        <taxon>Bacteria</taxon>
        <taxon>Pseudomonadati</taxon>
        <taxon>Bacteroidota</taxon>
        <taxon>Flavobacteriia</taxon>
        <taxon>Flavobacteriales</taxon>
        <taxon>Flavobacteriaceae</taxon>
        <taxon>Nonlabens</taxon>
    </lineage>
</organism>
<dbReference type="AlphaFoldDB" id="A0A2S9WY66"/>
<name>A0A2S9WY66_9FLAO</name>
<evidence type="ECO:0000313" key="2">
    <source>
        <dbReference type="Proteomes" id="UP000239532"/>
    </source>
</evidence>
<evidence type="ECO:0000313" key="1">
    <source>
        <dbReference type="EMBL" id="PRP68403.1"/>
    </source>
</evidence>
<reference evidence="1 2" key="1">
    <citation type="submission" date="2016-11" db="EMBL/GenBank/DDBJ databases">
        <title>Trade-off between light-utilization and light-protection in marine flavobacteria.</title>
        <authorList>
            <person name="Kumagai Y."/>
        </authorList>
    </citation>
    <scope>NUCLEOTIDE SEQUENCE [LARGE SCALE GENOMIC DNA]</scope>
    <source>
        <strain evidence="1 2">JCM 17109</strain>
    </source>
</reference>
<dbReference type="EMBL" id="MQUC01000003">
    <property type="protein sequence ID" value="PRP68403.1"/>
    <property type="molecule type" value="Genomic_DNA"/>
</dbReference>
<comment type="caution">
    <text evidence="1">The sequence shown here is derived from an EMBL/GenBank/DDBJ whole genome shotgun (WGS) entry which is preliminary data.</text>
</comment>
<dbReference type="Proteomes" id="UP000239532">
    <property type="component" value="Unassembled WGS sequence"/>
</dbReference>
<keyword evidence="2" id="KW-1185">Reference proteome</keyword>
<dbReference type="SUPFAM" id="SSF50022">
    <property type="entry name" value="ISP domain"/>
    <property type="match status" value="1"/>
</dbReference>